<accession>A0A0K0F944</accession>
<sequence>MSSLSLHSHLGFLNTALSLGREYEEFGCSPKNIQCFVSRVNEKTGNIWLKPIKTNALDKELGKLCQLFLMNIDKKEHLNKCDIGSVGLCVTKSGDLIGRVRIVGKDRKKRPTLQCIDTGVIYGSLDESCIYKLDDNMMTGNFEFPLCFVARSLPSSYLTKYRMLGATDIHVGDFLNVNIINITGTIVHALFSSCTKMITSVKYDYIGLDAFRKRSTEWSQFCDNNKYHVKYKDDCHVSECHEINDANTDGYVVGVHDEETIYVRPVSLSIAYSYFLDSLTGSYSVGEFNKLLSVERVVSDDIGKTFVFFDSITTRFYRVEITAVGSKKFSCYCIDQPSLLFLNIDNDFEVLWRLTSTFSLPRFYCKVKLGDFKNRNSIMSNKDTSSRRISVLKNLFKGNNLVTVERRVNRKFLTVRHEELDLVENYKDIMFNTYRDEMGVVTSNSGIFKEPSLRKKGTFASSMNASFKGKGEILGQSLKMQCSMKIPPLSPSKTSKITDDDIFAFGSFKTKKRSVEDSSDNVTTDFVNDELADELCERVNWDLDFGVSQSERKKIDQTIDEFLKLNIQYAGKMHDEKESSLVLRYQNLGRPDSSLSNSTTTSKESTRSSRAVRFKDISFKDSLDNESGNNDTEEKLPDVSDCDSGVSNDATSSTENVNYSDKSAQSSYIKKKLKFTKRCAVVKINNVNDIRIFDDVSLGAYLNNRNALLRLDKSQLKKVSFDKTMPDTKYILECKNERYRVFTKYNYMDESGDSDSDQSSTSSNCQMSKKESNIMDTVFIECDTKRQFTFNSTTNVNIYECPDEIKNLPILQSEIVSLAGEHNFNLEIRDYLCVPKATEFLRSLLPPFKLKSNANIKFTTNGVGGKRAVIIRNDQGKSISPLFLSFCQKLAEGKE</sequence>
<feature type="region of interest" description="Disordered" evidence="1">
    <location>
        <begin position="623"/>
        <end position="658"/>
    </location>
</feature>
<organism evidence="2 3">
    <name type="scientific">Strongyloides venezuelensis</name>
    <name type="common">Threadworm</name>
    <dbReference type="NCBI Taxonomy" id="75913"/>
    <lineage>
        <taxon>Eukaryota</taxon>
        <taxon>Metazoa</taxon>
        <taxon>Ecdysozoa</taxon>
        <taxon>Nematoda</taxon>
        <taxon>Chromadorea</taxon>
        <taxon>Rhabditida</taxon>
        <taxon>Tylenchina</taxon>
        <taxon>Panagrolaimomorpha</taxon>
        <taxon>Strongyloidoidea</taxon>
        <taxon>Strongyloididae</taxon>
        <taxon>Strongyloides</taxon>
    </lineage>
</organism>
<dbReference type="AlphaFoldDB" id="A0A0K0F944"/>
<evidence type="ECO:0000313" key="2">
    <source>
        <dbReference type="Proteomes" id="UP000035680"/>
    </source>
</evidence>
<name>A0A0K0F944_STRVS</name>
<reference evidence="2" key="1">
    <citation type="submission" date="2014-07" db="EMBL/GenBank/DDBJ databases">
        <authorList>
            <person name="Martin A.A"/>
            <person name="De Silva N."/>
        </authorList>
    </citation>
    <scope>NUCLEOTIDE SEQUENCE</scope>
</reference>
<dbReference type="Proteomes" id="UP000035680">
    <property type="component" value="Unassembled WGS sequence"/>
</dbReference>
<protein>
    <submittedName>
        <fullName evidence="3">Tudor domain-containing protein</fullName>
    </submittedName>
</protein>
<proteinExistence type="predicted"/>
<evidence type="ECO:0000256" key="1">
    <source>
        <dbReference type="SAM" id="MobiDB-lite"/>
    </source>
</evidence>
<reference evidence="3" key="2">
    <citation type="submission" date="2015-08" db="UniProtKB">
        <authorList>
            <consortium name="WormBaseParasite"/>
        </authorList>
    </citation>
    <scope>IDENTIFICATION</scope>
</reference>
<evidence type="ECO:0000313" key="3">
    <source>
        <dbReference type="WBParaSite" id="SVE_0534500.1"/>
    </source>
</evidence>
<keyword evidence="2" id="KW-1185">Reference proteome</keyword>
<feature type="compositionally biased region" description="Polar residues" evidence="1">
    <location>
        <begin position="645"/>
        <end position="658"/>
    </location>
</feature>
<dbReference type="WBParaSite" id="SVE_0534500.1">
    <property type="protein sequence ID" value="SVE_0534500.1"/>
    <property type="gene ID" value="SVE_0534500"/>
</dbReference>